<dbReference type="EMBL" id="PNYB01000050">
    <property type="protein sequence ID" value="PMS15431.1"/>
    <property type="molecule type" value="Genomic_DNA"/>
</dbReference>
<evidence type="ECO:0000313" key="2">
    <source>
        <dbReference type="Proteomes" id="UP000235347"/>
    </source>
</evidence>
<evidence type="ECO:0000313" key="1">
    <source>
        <dbReference type="EMBL" id="PMS15431.1"/>
    </source>
</evidence>
<keyword evidence="2" id="KW-1185">Reference proteome</keyword>
<dbReference type="RefSeq" id="WP_102612984.1">
    <property type="nucleotide sequence ID" value="NZ_CADIKD010000040.1"/>
</dbReference>
<accession>A0A2N7VE44</accession>
<gene>
    <name evidence="1" type="ORF">C0Z19_27505</name>
</gene>
<organism evidence="1 2">
    <name type="scientific">Trinickia soli</name>
    <dbReference type="NCBI Taxonomy" id="380675"/>
    <lineage>
        <taxon>Bacteria</taxon>
        <taxon>Pseudomonadati</taxon>
        <taxon>Pseudomonadota</taxon>
        <taxon>Betaproteobacteria</taxon>
        <taxon>Burkholderiales</taxon>
        <taxon>Burkholderiaceae</taxon>
        <taxon>Trinickia</taxon>
    </lineage>
</organism>
<dbReference type="Proteomes" id="UP000235347">
    <property type="component" value="Unassembled WGS sequence"/>
</dbReference>
<dbReference type="AlphaFoldDB" id="A0A2N7VE44"/>
<sequence length="71" mass="8032">MNAWRIVESDSERFSQLRILGTRDDTKLKYGKRGEDADMKTFKPAGRAFETLGSVSHAISRTTGRLALSYH</sequence>
<comment type="caution">
    <text evidence="1">The sequence shown here is derived from an EMBL/GenBank/DDBJ whole genome shotgun (WGS) entry which is preliminary data.</text>
</comment>
<name>A0A2N7VE44_9BURK</name>
<proteinExistence type="predicted"/>
<reference evidence="1 2" key="1">
    <citation type="submission" date="2018-01" db="EMBL/GenBank/DDBJ databases">
        <title>Whole genome analyses suggest that Burkholderia sensu lato contains two further novel genera in the rhizoxinica-symbiotica group Mycetohabitans gen. nov., and Trinickia gen. nov.: implications for the evolution of diazotrophy and nodulation in the Burkholderiaceae.</title>
        <authorList>
            <person name="Estrada-de los Santos P."/>
            <person name="Palmer M."/>
            <person name="Chavez-Ramirez B."/>
            <person name="Beukes C."/>
            <person name="Steenkamp E.T."/>
            <person name="Hirsch A.M."/>
            <person name="Manyaka P."/>
            <person name="Maluk M."/>
            <person name="Lafos M."/>
            <person name="Crook M."/>
            <person name="Gross E."/>
            <person name="Simon M.F."/>
            <person name="Bueno dos Reis Junior F."/>
            <person name="Poole P.S."/>
            <person name="Venter S.N."/>
            <person name="James E.K."/>
        </authorList>
    </citation>
    <scope>NUCLEOTIDE SEQUENCE [LARGE SCALE GENOMIC DNA]</scope>
    <source>
        <strain evidence="1 2">GP25-8</strain>
    </source>
</reference>
<protein>
    <submittedName>
        <fullName evidence="1">Uncharacterized protein</fullName>
    </submittedName>
</protein>